<dbReference type="InterPro" id="IPR047641">
    <property type="entry name" value="ABC_transpr_MalK/UgpC-like"/>
</dbReference>
<dbReference type="InterPro" id="IPR008995">
    <property type="entry name" value="Mo/tungstate-bd_C_term_dom"/>
</dbReference>
<feature type="domain" description="ABC transporter" evidence="7">
    <location>
        <begin position="4"/>
        <end position="238"/>
    </location>
</feature>
<sequence>MAEVRLENVVKLYGKKKAIRGVSFTCHEGEFFSILGPTGAGKTTILKMIAGIEKVTSGKIFFNGREVNDLPPQERNVSMAFETYNLYPHLTVYENIAFPLRAPRWGLKLSPQEERKRVQEIADFLGLGGLLDRLPQHLSGGQKQRVSLARALVRRAEVYLLDEPIAHLDARLKFSTQTLLKELAKKYSSTIIYVTHDFREALALSDRMVVLRKGLVEQEGTPEEIYYYPQTDFVGRLVGDPPMNLLDGEVFTTGDRAFFRVNDALQLEIDRELFEKAQAVADQINGKLIARLGIRPEHIRLSAERTSDRAFQLPIYAIIHENESSIVTFNIKNVFLYVRTEGFCKFQESDRVWLEFDPQRIFFFKKGVKLTGKGGSEE</sequence>
<dbReference type="Proteomes" id="UP001461341">
    <property type="component" value="Chromosome"/>
</dbReference>
<dbReference type="EMBL" id="CP121689">
    <property type="protein sequence ID" value="WZL76875.1"/>
    <property type="molecule type" value="Genomic_DNA"/>
</dbReference>
<dbReference type="Pfam" id="PF00005">
    <property type="entry name" value="ABC_tran"/>
    <property type="match status" value="1"/>
</dbReference>
<dbReference type="PANTHER" id="PTHR43875">
    <property type="entry name" value="MALTODEXTRIN IMPORT ATP-BINDING PROTEIN MSMX"/>
    <property type="match status" value="1"/>
</dbReference>
<dbReference type="SMART" id="SM00382">
    <property type="entry name" value="AAA"/>
    <property type="match status" value="1"/>
</dbReference>
<dbReference type="Gene3D" id="2.40.50.100">
    <property type="match status" value="1"/>
</dbReference>
<dbReference type="InterPro" id="IPR017871">
    <property type="entry name" value="ABC_transporter-like_CS"/>
</dbReference>
<dbReference type="GO" id="GO:0005524">
    <property type="term" value="F:ATP binding"/>
    <property type="evidence" value="ECO:0007669"/>
    <property type="project" value="UniProtKB-KW"/>
</dbReference>
<evidence type="ECO:0000256" key="2">
    <source>
        <dbReference type="ARBA" id="ARBA00022475"/>
    </source>
</evidence>
<keyword evidence="1" id="KW-0813">Transport</keyword>
<dbReference type="SUPFAM" id="SSF50331">
    <property type="entry name" value="MOP-like"/>
    <property type="match status" value="1"/>
</dbReference>
<evidence type="ECO:0000256" key="6">
    <source>
        <dbReference type="ARBA" id="ARBA00023136"/>
    </source>
</evidence>
<dbReference type="PROSITE" id="PS00211">
    <property type="entry name" value="ABC_TRANSPORTER_1"/>
    <property type="match status" value="1"/>
</dbReference>
<dbReference type="PANTHER" id="PTHR43875:SF15">
    <property type="entry name" value="TREHALOSE IMPORT ATP-BINDING PROTEIN SUGC"/>
    <property type="match status" value="1"/>
</dbReference>
<keyword evidence="9" id="KW-1185">Reference proteome</keyword>
<keyword evidence="5" id="KW-1278">Translocase</keyword>
<evidence type="ECO:0000259" key="7">
    <source>
        <dbReference type="PROSITE" id="PS50893"/>
    </source>
</evidence>
<dbReference type="Gene3D" id="2.40.50.140">
    <property type="entry name" value="Nucleic acid-binding proteins"/>
    <property type="match status" value="1"/>
</dbReference>
<dbReference type="Pfam" id="PF17912">
    <property type="entry name" value="OB_MalK"/>
    <property type="match status" value="1"/>
</dbReference>
<proteinExistence type="predicted"/>
<dbReference type="SUPFAM" id="SSF52540">
    <property type="entry name" value="P-loop containing nucleoside triphosphate hydrolases"/>
    <property type="match status" value="1"/>
</dbReference>
<evidence type="ECO:0000256" key="5">
    <source>
        <dbReference type="ARBA" id="ARBA00022967"/>
    </source>
</evidence>
<reference evidence="8 9" key="1">
    <citation type="submission" date="2023-03" db="EMBL/GenBank/DDBJ databases">
        <title>Novel Species.</title>
        <authorList>
            <person name="Ma S."/>
        </authorList>
    </citation>
    <scope>NUCLEOTIDE SEQUENCE [LARGE SCALE GENOMIC DNA]</scope>
    <source>
        <strain evidence="8 9">B11</strain>
    </source>
</reference>
<accession>A0ABZ2YCZ4</accession>
<evidence type="ECO:0000256" key="4">
    <source>
        <dbReference type="ARBA" id="ARBA00022840"/>
    </source>
</evidence>
<organism evidence="8 9">
    <name type="scientific">Thermatribacter velox</name>
    <dbReference type="NCBI Taxonomy" id="3039681"/>
    <lineage>
        <taxon>Bacteria</taxon>
        <taxon>Pseudomonadati</taxon>
        <taxon>Atribacterota</taxon>
        <taxon>Atribacteria</taxon>
        <taxon>Atribacterales</taxon>
        <taxon>Thermatribacteraceae</taxon>
        <taxon>Thermatribacter</taxon>
    </lineage>
</organism>
<gene>
    <name evidence="8" type="ORF">QBE54_03875</name>
</gene>
<dbReference type="InterPro" id="IPR003593">
    <property type="entry name" value="AAA+_ATPase"/>
</dbReference>
<dbReference type="InterPro" id="IPR012340">
    <property type="entry name" value="NA-bd_OB-fold"/>
</dbReference>
<evidence type="ECO:0000256" key="3">
    <source>
        <dbReference type="ARBA" id="ARBA00022741"/>
    </source>
</evidence>
<dbReference type="InterPro" id="IPR027417">
    <property type="entry name" value="P-loop_NTPase"/>
</dbReference>
<keyword evidence="6" id="KW-0472">Membrane</keyword>
<keyword evidence="3" id="KW-0547">Nucleotide-binding</keyword>
<evidence type="ECO:0000256" key="1">
    <source>
        <dbReference type="ARBA" id="ARBA00022448"/>
    </source>
</evidence>
<name>A0ABZ2YCZ4_9BACT</name>
<protein>
    <submittedName>
        <fullName evidence="8">ABC transporter ATP-binding protein</fullName>
    </submittedName>
</protein>
<evidence type="ECO:0000313" key="9">
    <source>
        <dbReference type="Proteomes" id="UP001461341"/>
    </source>
</evidence>
<evidence type="ECO:0000313" key="8">
    <source>
        <dbReference type="EMBL" id="WZL76875.1"/>
    </source>
</evidence>
<keyword evidence="2" id="KW-1003">Cell membrane</keyword>
<dbReference type="PROSITE" id="PS50893">
    <property type="entry name" value="ABC_TRANSPORTER_2"/>
    <property type="match status" value="1"/>
</dbReference>
<keyword evidence="4 8" id="KW-0067">ATP-binding</keyword>
<dbReference type="InterPro" id="IPR003439">
    <property type="entry name" value="ABC_transporter-like_ATP-bd"/>
</dbReference>
<dbReference type="Gene3D" id="3.40.50.300">
    <property type="entry name" value="P-loop containing nucleotide triphosphate hydrolases"/>
    <property type="match status" value="1"/>
</dbReference>
<dbReference type="InterPro" id="IPR040582">
    <property type="entry name" value="OB_MalK-like"/>
</dbReference>
<dbReference type="RefSeq" id="WP_369019039.1">
    <property type="nucleotide sequence ID" value="NZ_CP121689.1"/>
</dbReference>